<evidence type="ECO:0000313" key="9">
    <source>
        <dbReference type="EMBL" id="RMI32739.1"/>
    </source>
</evidence>
<dbReference type="InterPro" id="IPR051125">
    <property type="entry name" value="ABC-4/HrtB_transporter"/>
</dbReference>
<dbReference type="EMBL" id="RFFH01000004">
    <property type="protein sequence ID" value="RMI32739.1"/>
    <property type="molecule type" value="Genomic_DNA"/>
</dbReference>
<dbReference type="Proteomes" id="UP000279275">
    <property type="component" value="Unassembled WGS sequence"/>
</dbReference>
<comment type="subcellular location">
    <subcellularLocation>
        <location evidence="1">Cell membrane</location>
        <topology evidence="1">Multi-pass membrane protein</topology>
    </subcellularLocation>
</comment>
<evidence type="ECO:0000256" key="4">
    <source>
        <dbReference type="ARBA" id="ARBA00022692"/>
    </source>
</evidence>
<dbReference type="InterPro" id="IPR003838">
    <property type="entry name" value="ABC3_permease_C"/>
</dbReference>
<dbReference type="OrthoDB" id="5242186at2"/>
<evidence type="ECO:0000256" key="1">
    <source>
        <dbReference type="ARBA" id="ARBA00004651"/>
    </source>
</evidence>
<gene>
    <name evidence="9" type="ORF">EBN03_12345</name>
</gene>
<organism evidence="9 10">
    <name type="scientific">Nocardia stercoris</name>
    <dbReference type="NCBI Taxonomy" id="2483361"/>
    <lineage>
        <taxon>Bacteria</taxon>
        <taxon>Bacillati</taxon>
        <taxon>Actinomycetota</taxon>
        <taxon>Actinomycetes</taxon>
        <taxon>Mycobacteriales</taxon>
        <taxon>Nocardiaceae</taxon>
        <taxon>Nocardia</taxon>
    </lineage>
</organism>
<sequence>MFLARRELWFARSRFGLMGGVVALIAVLIVMLCGLSSGLVQDGVSGLKAMPVDAFAFAAGTKTESAFTRSTVELRQVDSWRARPDVAEAEPFGNTLVNAHTDHGTPVDLALFGVRPGSFLAPQPADGTALDAPDGIVVSSTAAGHGIRLGDTVTVDRLGTTLRVVGITGDQRTFGHVDVAYVPLPRWQEIHAGLAPGERAEPEIYQQASAIALRGRGGIDLGAGDLAADTSTMTREASFAASPGYSAEMSTMSLIKVFLYAISALVVGAFFMVWTVQRGHELAVLRAMGIPTGYLLRDAVAQAAAILVGATALGVAAAVGGAHFISGMPFALEPAAVATGAVLLVVMGLLGAVLTTLGITRVDPLTALGAHR</sequence>
<evidence type="ECO:0000256" key="6">
    <source>
        <dbReference type="ARBA" id="ARBA00023136"/>
    </source>
</evidence>
<feature type="transmembrane region" description="Helical" evidence="7">
    <location>
        <begin position="257"/>
        <end position="276"/>
    </location>
</feature>
<keyword evidence="5 7" id="KW-1133">Transmembrane helix</keyword>
<protein>
    <submittedName>
        <fullName evidence="9">ABC transporter permease</fullName>
    </submittedName>
</protein>
<feature type="domain" description="ABC3 transporter permease C-terminal" evidence="8">
    <location>
        <begin position="257"/>
        <end position="364"/>
    </location>
</feature>
<evidence type="ECO:0000256" key="2">
    <source>
        <dbReference type="ARBA" id="ARBA00022448"/>
    </source>
</evidence>
<feature type="transmembrane region" description="Helical" evidence="7">
    <location>
        <begin position="15"/>
        <end position="40"/>
    </location>
</feature>
<dbReference type="PANTHER" id="PTHR43738:SF1">
    <property type="entry name" value="HEMIN TRANSPORT SYSTEM PERMEASE PROTEIN HRTB-RELATED"/>
    <property type="match status" value="1"/>
</dbReference>
<keyword evidence="4 7" id="KW-0812">Transmembrane</keyword>
<evidence type="ECO:0000256" key="3">
    <source>
        <dbReference type="ARBA" id="ARBA00022475"/>
    </source>
</evidence>
<proteinExistence type="predicted"/>
<keyword evidence="6 7" id="KW-0472">Membrane</keyword>
<feature type="transmembrane region" description="Helical" evidence="7">
    <location>
        <begin position="303"/>
        <end position="325"/>
    </location>
</feature>
<evidence type="ECO:0000256" key="5">
    <source>
        <dbReference type="ARBA" id="ARBA00022989"/>
    </source>
</evidence>
<dbReference type="Pfam" id="PF02687">
    <property type="entry name" value="FtsX"/>
    <property type="match status" value="1"/>
</dbReference>
<dbReference type="PANTHER" id="PTHR43738">
    <property type="entry name" value="ABC TRANSPORTER, MEMBRANE PROTEIN"/>
    <property type="match status" value="1"/>
</dbReference>
<accession>A0A3M2L500</accession>
<dbReference type="GO" id="GO:0005886">
    <property type="term" value="C:plasma membrane"/>
    <property type="evidence" value="ECO:0007669"/>
    <property type="project" value="UniProtKB-SubCell"/>
</dbReference>
<keyword evidence="10" id="KW-1185">Reference proteome</keyword>
<name>A0A3M2L500_9NOCA</name>
<keyword evidence="3" id="KW-1003">Cell membrane</keyword>
<reference evidence="9 10" key="1">
    <citation type="submission" date="2018-10" db="EMBL/GenBank/DDBJ databases">
        <title>Isolation from cow dung.</title>
        <authorList>
            <person name="Ling L."/>
        </authorList>
    </citation>
    <scope>NUCLEOTIDE SEQUENCE [LARGE SCALE GENOMIC DNA]</scope>
    <source>
        <strain evidence="9 10">NEAU-LL90</strain>
    </source>
</reference>
<evidence type="ECO:0000256" key="7">
    <source>
        <dbReference type="SAM" id="Phobius"/>
    </source>
</evidence>
<dbReference type="AlphaFoldDB" id="A0A3M2L500"/>
<feature type="transmembrane region" description="Helical" evidence="7">
    <location>
        <begin position="337"/>
        <end position="359"/>
    </location>
</feature>
<dbReference type="RefSeq" id="WP_122188125.1">
    <property type="nucleotide sequence ID" value="NZ_RFFH01000004.1"/>
</dbReference>
<keyword evidence="2" id="KW-0813">Transport</keyword>
<evidence type="ECO:0000313" key="10">
    <source>
        <dbReference type="Proteomes" id="UP000279275"/>
    </source>
</evidence>
<comment type="caution">
    <text evidence="9">The sequence shown here is derived from an EMBL/GenBank/DDBJ whole genome shotgun (WGS) entry which is preliminary data.</text>
</comment>
<evidence type="ECO:0000259" key="8">
    <source>
        <dbReference type="Pfam" id="PF02687"/>
    </source>
</evidence>